<dbReference type="CDD" id="cd14798">
    <property type="entry name" value="RX-CC_like"/>
    <property type="match status" value="1"/>
</dbReference>
<keyword evidence="6" id="KW-0175">Coiled coil</keyword>
<feature type="domain" description="Disease resistance R13L4/SHOC-2-like LRR" evidence="9">
    <location>
        <begin position="319"/>
        <end position="592"/>
    </location>
</feature>
<dbReference type="FunFam" id="3.40.50.300:FF:001091">
    <property type="entry name" value="Probable disease resistance protein At1g61300"/>
    <property type="match status" value="1"/>
</dbReference>
<accession>A0AAV5D3G1</accession>
<protein>
    <recommendedName>
        <fullName evidence="12">AAA+ ATPase domain-containing protein</fullName>
    </recommendedName>
</protein>
<dbReference type="Pfam" id="PF00931">
    <property type="entry name" value="NB-ARC"/>
    <property type="match status" value="1"/>
</dbReference>
<dbReference type="PANTHER" id="PTHR19338:SF69">
    <property type="entry name" value="OS07G0294100 PROTEIN"/>
    <property type="match status" value="1"/>
</dbReference>
<dbReference type="SUPFAM" id="SSF52047">
    <property type="entry name" value="RNI-like"/>
    <property type="match status" value="1"/>
</dbReference>
<dbReference type="AlphaFoldDB" id="A0AAV5D3G1"/>
<dbReference type="PRINTS" id="PR00364">
    <property type="entry name" value="DISEASERSIST"/>
</dbReference>
<feature type="domain" description="Disease resistance N-terminal" evidence="8">
    <location>
        <begin position="3"/>
        <end position="88"/>
    </location>
</feature>
<gene>
    <name evidence="10" type="primary">ga22540</name>
    <name evidence="10" type="ORF">PR202_ga22540</name>
</gene>
<dbReference type="InterPro" id="IPR027417">
    <property type="entry name" value="P-loop_NTPase"/>
</dbReference>
<organism evidence="10 11">
    <name type="scientific">Eleusine coracana subsp. coracana</name>
    <dbReference type="NCBI Taxonomy" id="191504"/>
    <lineage>
        <taxon>Eukaryota</taxon>
        <taxon>Viridiplantae</taxon>
        <taxon>Streptophyta</taxon>
        <taxon>Embryophyta</taxon>
        <taxon>Tracheophyta</taxon>
        <taxon>Spermatophyta</taxon>
        <taxon>Magnoliopsida</taxon>
        <taxon>Liliopsida</taxon>
        <taxon>Poales</taxon>
        <taxon>Poaceae</taxon>
        <taxon>PACMAD clade</taxon>
        <taxon>Chloridoideae</taxon>
        <taxon>Cynodonteae</taxon>
        <taxon>Eleusininae</taxon>
        <taxon>Eleusine</taxon>
    </lineage>
</organism>
<evidence type="ECO:0008006" key="12">
    <source>
        <dbReference type="Google" id="ProtNLM"/>
    </source>
</evidence>
<dbReference type="Gene3D" id="3.40.50.300">
    <property type="entry name" value="P-loop containing nucleotide triphosphate hydrolases"/>
    <property type="match status" value="1"/>
</dbReference>
<dbReference type="Gene3D" id="3.80.10.10">
    <property type="entry name" value="Ribonuclease Inhibitor"/>
    <property type="match status" value="1"/>
</dbReference>
<comment type="similarity">
    <text evidence="1">Belongs to the disease resistance NB-LRR family.</text>
</comment>
<dbReference type="InterPro" id="IPR002182">
    <property type="entry name" value="NB-ARC"/>
</dbReference>
<keyword evidence="4" id="KW-0547">Nucleotide-binding</keyword>
<proteinExistence type="inferred from homology"/>
<dbReference type="GO" id="GO:0043531">
    <property type="term" value="F:ADP binding"/>
    <property type="evidence" value="ECO:0007669"/>
    <property type="project" value="InterPro"/>
</dbReference>
<dbReference type="InterPro" id="IPR041118">
    <property type="entry name" value="Rx_N"/>
</dbReference>
<dbReference type="InterPro" id="IPR038005">
    <property type="entry name" value="RX-like_CC"/>
</dbReference>
<keyword evidence="5" id="KW-0611">Plant defense</keyword>
<evidence type="ECO:0000259" key="9">
    <source>
        <dbReference type="Pfam" id="PF23598"/>
    </source>
</evidence>
<dbReference type="GO" id="GO:0051707">
    <property type="term" value="P:response to other organism"/>
    <property type="evidence" value="ECO:0007669"/>
    <property type="project" value="UniProtKB-ARBA"/>
</dbReference>
<keyword evidence="11" id="KW-1185">Reference proteome</keyword>
<dbReference type="Pfam" id="PF18052">
    <property type="entry name" value="Rx_N"/>
    <property type="match status" value="1"/>
</dbReference>
<dbReference type="Gene3D" id="1.20.5.4130">
    <property type="match status" value="1"/>
</dbReference>
<dbReference type="InterPro" id="IPR055414">
    <property type="entry name" value="LRR_R13L4/SHOC2-like"/>
</dbReference>
<evidence type="ECO:0000313" key="10">
    <source>
        <dbReference type="EMBL" id="GJN04955.1"/>
    </source>
</evidence>
<sequence length="595" mass="67596">MEVLTSLIPKLAELLIGEYNLQKEVKGGIIFLQAELEHMKAALEKISNIPADQLDKQDKIWARDVRELSYDIEDKVDTFMVHCKPAGKQQGFKKVIDRILDLLMQPKIRRKIATNIRDIKSRVKEVSERRDSKVEEIIGIDEARDEVIKILGEDNEFSKKQDKIVSIVGFGGLGKTTLANVVYEKLRVKFDCSAFVSVSQTLDTDKLFKDMLYQLAKKSNASINIIQELIEFLDKKRYLIVIDDIWDIPTWRTVKVALPDNNVGFKIITTTRILNVAEQAVRRLSLQSDKVDHASAQIARSMTQVRLQPQALGKFISLELKHLLCLSVGWEIRVPSGIGSLRSLEQVDCLRIDDEWTDATIEELGLLTELRVLHIAIFTDELNDKLMPYLCKLRKIQYLHIRNYRGGQRSIGGFDTWVATGRLRSLVIKSVCWLSTMPSWMNNPSNLVNLSYLSIAVRELRQEDLQILGRLPALHYLELEVGHEDLGIIGRFVVGAGLFPSLVYCKLQGFVGPVIFQEGAMPRLAWLELRFHVWEAREIIGSDDGFDIGLGNLLLLEDITIRFLCGVASEEVQEAKAAFRKAAEIHPNQPTLRIS</sequence>
<evidence type="ECO:0000259" key="8">
    <source>
        <dbReference type="Pfam" id="PF18052"/>
    </source>
</evidence>
<keyword evidence="3" id="KW-0677">Repeat</keyword>
<dbReference type="SUPFAM" id="SSF52540">
    <property type="entry name" value="P-loop containing nucleoside triphosphate hydrolases"/>
    <property type="match status" value="1"/>
</dbReference>
<evidence type="ECO:0000256" key="3">
    <source>
        <dbReference type="ARBA" id="ARBA00022737"/>
    </source>
</evidence>
<evidence type="ECO:0000313" key="11">
    <source>
        <dbReference type="Proteomes" id="UP001054889"/>
    </source>
</evidence>
<comment type="caution">
    <text evidence="10">The sequence shown here is derived from an EMBL/GenBank/DDBJ whole genome shotgun (WGS) entry which is preliminary data.</text>
</comment>
<dbReference type="EMBL" id="BQKI01000011">
    <property type="protein sequence ID" value="GJN04955.1"/>
    <property type="molecule type" value="Genomic_DNA"/>
</dbReference>
<dbReference type="Pfam" id="PF23598">
    <property type="entry name" value="LRR_14"/>
    <property type="match status" value="1"/>
</dbReference>
<keyword evidence="2" id="KW-0433">Leucine-rich repeat</keyword>
<dbReference type="Proteomes" id="UP001054889">
    <property type="component" value="Unassembled WGS sequence"/>
</dbReference>
<dbReference type="PANTHER" id="PTHR19338">
    <property type="entry name" value="TRANSLOCASE OF INNER MITOCHONDRIAL MEMBRANE 13 HOMOLOG"/>
    <property type="match status" value="1"/>
</dbReference>
<reference evidence="10" key="1">
    <citation type="journal article" date="2018" name="DNA Res.">
        <title>Multiple hybrid de novo genome assembly of finger millet, an orphan allotetraploid crop.</title>
        <authorList>
            <person name="Hatakeyama M."/>
            <person name="Aluri S."/>
            <person name="Balachadran M.T."/>
            <person name="Sivarajan S.R."/>
            <person name="Patrignani A."/>
            <person name="Gruter S."/>
            <person name="Poveda L."/>
            <person name="Shimizu-Inatsugi R."/>
            <person name="Baeten J."/>
            <person name="Francoijs K.J."/>
            <person name="Nataraja K.N."/>
            <person name="Reddy Y.A.N."/>
            <person name="Phadnis S."/>
            <person name="Ravikumar R.L."/>
            <person name="Schlapbach R."/>
            <person name="Sreeman S.M."/>
            <person name="Shimizu K.K."/>
        </authorList>
    </citation>
    <scope>NUCLEOTIDE SEQUENCE</scope>
</reference>
<name>A0AAV5D3G1_ELECO</name>
<evidence type="ECO:0000256" key="4">
    <source>
        <dbReference type="ARBA" id="ARBA00022741"/>
    </source>
</evidence>
<reference evidence="10" key="2">
    <citation type="submission" date="2021-12" db="EMBL/GenBank/DDBJ databases">
        <title>Resequencing data analysis of finger millet.</title>
        <authorList>
            <person name="Hatakeyama M."/>
            <person name="Aluri S."/>
            <person name="Balachadran M.T."/>
            <person name="Sivarajan S.R."/>
            <person name="Poveda L."/>
            <person name="Shimizu-Inatsugi R."/>
            <person name="Schlapbach R."/>
            <person name="Sreeman S.M."/>
            <person name="Shimizu K.K."/>
        </authorList>
    </citation>
    <scope>NUCLEOTIDE SEQUENCE</scope>
</reference>
<dbReference type="GO" id="GO:0006952">
    <property type="term" value="P:defense response"/>
    <property type="evidence" value="ECO:0007669"/>
    <property type="project" value="UniProtKB-KW"/>
</dbReference>
<feature type="domain" description="NB-ARC" evidence="7">
    <location>
        <begin position="145"/>
        <end position="282"/>
    </location>
</feature>
<evidence type="ECO:0000256" key="1">
    <source>
        <dbReference type="ARBA" id="ARBA00008894"/>
    </source>
</evidence>
<evidence type="ECO:0000256" key="6">
    <source>
        <dbReference type="ARBA" id="ARBA00023054"/>
    </source>
</evidence>
<evidence type="ECO:0000256" key="2">
    <source>
        <dbReference type="ARBA" id="ARBA00022614"/>
    </source>
</evidence>
<evidence type="ECO:0000259" key="7">
    <source>
        <dbReference type="Pfam" id="PF00931"/>
    </source>
</evidence>
<dbReference type="InterPro" id="IPR032675">
    <property type="entry name" value="LRR_dom_sf"/>
</dbReference>
<evidence type="ECO:0000256" key="5">
    <source>
        <dbReference type="ARBA" id="ARBA00022821"/>
    </source>
</evidence>